<protein>
    <submittedName>
        <fullName evidence="1">Uncharacterized protein</fullName>
    </submittedName>
</protein>
<sequence length="482" mass="56082">MRIRGLIIDNYAPTPLSRRLRHLQRFGDGESFGPLRQYIRSLTLETRGIVRLPRLIGPLSQFTDIKSVTIYTTKYEGVEKNLYVATLSLLSKLPFYHNIEHMVFDWRQYYGDSWSGDSDVAAEDFVDPRIPSPDALDAATFRLHRISDPEITDSDHPYQGLGPVETGQRDIFLEQQYKWPWNKSDILGRFISERAFGRLVTTKKVNLPRKLHYLKVAMENYRPCFCLPLIHCQNLVALYLGTEQLEFITKKIIDPRRPNQMVQLPTVKFLTLSFPEYHLSDYRDAQSIYEDWDDLAVQFPNLTLLCVLMFEMGETYWIDVIPNFEHLESLLIPWSLDDYWDTTFVSTKDVERSLIKRLDKGEFGNLKKLTLSKRYEDFREAICVISRPAGPNNESTLPNLDWVRDGTNFELLRSILLDDMWSSGKLRKTGFEKIDEPGSVAEESDWEGSVFDSEDERIEVDKGLTIRAKEREKSAKIGRRNP</sequence>
<comment type="caution">
    <text evidence="1">The sequence shown here is derived from an EMBL/GenBank/DDBJ whole genome shotgun (WGS) entry which is preliminary data.</text>
</comment>
<organism evidence="1 2">
    <name type="scientific">Orbilia blumenaviensis</name>
    <dbReference type="NCBI Taxonomy" id="1796055"/>
    <lineage>
        <taxon>Eukaryota</taxon>
        <taxon>Fungi</taxon>
        <taxon>Dikarya</taxon>
        <taxon>Ascomycota</taxon>
        <taxon>Pezizomycotina</taxon>
        <taxon>Orbiliomycetes</taxon>
        <taxon>Orbiliales</taxon>
        <taxon>Orbiliaceae</taxon>
        <taxon>Orbilia</taxon>
    </lineage>
</organism>
<accession>A0AAV9VIY1</accession>
<dbReference type="EMBL" id="JAVHNS010000003">
    <property type="protein sequence ID" value="KAK6360906.1"/>
    <property type="molecule type" value="Genomic_DNA"/>
</dbReference>
<dbReference type="AlphaFoldDB" id="A0AAV9VIY1"/>
<gene>
    <name evidence="1" type="ORF">TWF730_007021</name>
</gene>
<reference evidence="1 2" key="1">
    <citation type="submission" date="2019-10" db="EMBL/GenBank/DDBJ databases">
        <authorList>
            <person name="Palmer J.M."/>
        </authorList>
    </citation>
    <scope>NUCLEOTIDE SEQUENCE [LARGE SCALE GENOMIC DNA]</scope>
    <source>
        <strain evidence="1 2">TWF730</strain>
    </source>
</reference>
<dbReference type="Proteomes" id="UP001373714">
    <property type="component" value="Unassembled WGS sequence"/>
</dbReference>
<proteinExistence type="predicted"/>
<evidence type="ECO:0000313" key="2">
    <source>
        <dbReference type="Proteomes" id="UP001373714"/>
    </source>
</evidence>
<name>A0AAV9VIY1_9PEZI</name>
<evidence type="ECO:0000313" key="1">
    <source>
        <dbReference type="EMBL" id="KAK6360906.1"/>
    </source>
</evidence>
<keyword evidence="2" id="KW-1185">Reference proteome</keyword>